<feature type="compositionally biased region" description="Pro residues" evidence="4">
    <location>
        <begin position="225"/>
        <end position="240"/>
    </location>
</feature>
<evidence type="ECO:0000256" key="3">
    <source>
        <dbReference type="ARBA" id="ARBA00022801"/>
    </source>
</evidence>
<feature type="compositionally biased region" description="Low complexity" evidence="4">
    <location>
        <begin position="178"/>
        <end position="191"/>
    </location>
</feature>
<reference evidence="7 8" key="1">
    <citation type="submission" date="2017-07" db="EMBL/GenBank/DDBJ databases">
        <title>Elstera cyanobacteriorum sp. nov., a novel bacterium isolated from cyanobacterial aggregates in a eutrophic lake.</title>
        <authorList>
            <person name="Cai H."/>
        </authorList>
    </citation>
    <scope>NUCLEOTIDE SEQUENCE [LARGE SCALE GENOMIC DNA]</scope>
    <source>
        <strain evidence="7 8">TH019</strain>
    </source>
</reference>
<dbReference type="Proteomes" id="UP000216361">
    <property type="component" value="Unassembled WGS sequence"/>
</dbReference>
<gene>
    <name evidence="7" type="ORF">CHR90_02945</name>
</gene>
<protein>
    <recommendedName>
        <fullName evidence="2">N-acetylmuramoyl-L-alanine amidase</fullName>
        <ecNumber evidence="2">3.5.1.28</ecNumber>
    </recommendedName>
</protein>
<dbReference type="AlphaFoldDB" id="A0A255XVI0"/>
<evidence type="ECO:0000256" key="2">
    <source>
        <dbReference type="ARBA" id="ARBA00011901"/>
    </source>
</evidence>
<organism evidence="7 8">
    <name type="scientific">Elstera cyanobacteriorum</name>
    <dbReference type="NCBI Taxonomy" id="2022747"/>
    <lineage>
        <taxon>Bacteria</taxon>
        <taxon>Pseudomonadati</taxon>
        <taxon>Pseudomonadota</taxon>
        <taxon>Alphaproteobacteria</taxon>
        <taxon>Rhodospirillales</taxon>
        <taxon>Rhodospirillaceae</taxon>
        <taxon>Elstera</taxon>
    </lineage>
</organism>
<feature type="signal peptide" evidence="5">
    <location>
        <begin position="1"/>
        <end position="29"/>
    </location>
</feature>
<comment type="catalytic activity">
    <reaction evidence="1">
        <text>Hydrolyzes the link between N-acetylmuramoyl residues and L-amino acid residues in certain cell-wall glycopeptides.</text>
        <dbReference type="EC" id="3.5.1.28"/>
    </reaction>
</comment>
<dbReference type="GO" id="GO:0008745">
    <property type="term" value="F:N-acetylmuramoyl-L-alanine amidase activity"/>
    <property type="evidence" value="ECO:0007669"/>
    <property type="project" value="UniProtKB-EC"/>
</dbReference>
<dbReference type="PANTHER" id="PTHR30404">
    <property type="entry name" value="N-ACETYLMURAMOYL-L-ALANINE AMIDASE"/>
    <property type="match status" value="1"/>
</dbReference>
<feature type="domain" description="MurNAc-LAA" evidence="6">
    <location>
        <begin position="382"/>
        <end position="536"/>
    </location>
</feature>
<dbReference type="InterPro" id="IPR050695">
    <property type="entry name" value="N-acetylmuramoyl_amidase_3"/>
</dbReference>
<evidence type="ECO:0000313" key="7">
    <source>
        <dbReference type="EMBL" id="OYQ20911.1"/>
    </source>
</evidence>
<dbReference type="EC" id="3.5.1.28" evidence="2"/>
<dbReference type="CDD" id="cd02696">
    <property type="entry name" value="MurNAc-LAA"/>
    <property type="match status" value="1"/>
</dbReference>
<feature type="region of interest" description="Disordered" evidence="4">
    <location>
        <begin position="178"/>
        <end position="277"/>
    </location>
</feature>
<dbReference type="Gene3D" id="3.40.630.40">
    <property type="entry name" value="Zn-dependent exopeptidases"/>
    <property type="match status" value="1"/>
</dbReference>
<dbReference type="EMBL" id="NOXS01000025">
    <property type="protein sequence ID" value="OYQ20911.1"/>
    <property type="molecule type" value="Genomic_DNA"/>
</dbReference>
<sequence>MTALRSRFGFLFGALALLPGLVVSLPAWAEAVASGWRVGVRDGGVTRFVLDVSEPVTVRAQPRGPDRVFIDLSGVTLRLEDAPPRGGLIQRAVTTLDASGKRGIELVLTRSAQIQAASLFPPEGQQRYRLVVDLVPGTPAPVTQSAPPVSSNAPLGLSAPLMNTPVAPAPTGNAPIPLTGLGPAGTAGLPPVTETPGVRLPNRQATAGPSPFSAPPAQPAYTPGAPLPTPPAPVPPPAVPRPKVQAEPLGLPQPAPVPQESVVPSQPPGALLGARPLDAAPKAGGAVYERAPYQAVRVIIPLGPPRFTPSPVAVPEADLPVIMVDAGHGGKDPGATSYSGKFEKDIVLAYARAIRAQLEATGRYRVFLTRDGDELLPLRDRVALARSESAALFISIHADALADRSVSGMSVYTLSDKASDREAEALAAKENKADIITGADLSGATGTAASILIDIAQRDSRAASRQFATQLAGELRRETAQVNNTVRSAGFAVLTAPDMPSVLLELGYLSNPEDERRILSPEFREKIAAGVVRAIDAIRPTLTRARAG</sequence>
<keyword evidence="3" id="KW-0378">Hydrolase</keyword>
<feature type="chain" id="PRO_5012377833" description="N-acetylmuramoyl-L-alanine amidase" evidence="5">
    <location>
        <begin position="30"/>
        <end position="548"/>
    </location>
</feature>
<name>A0A255XVI0_9PROT</name>
<evidence type="ECO:0000256" key="5">
    <source>
        <dbReference type="SAM" id="SignalP"/>
    </source>
</evidence>
<comment type="caution">
    <text evidence="7">The sequence shown here is derived from an EMBL/GenBank/DDBJ whole genome shotgun (WGS) entry which is preliminary data.</text>
</comment>
<dbReference type="GO" id="GO:0030288">
    <property type="term" value="C:outer membrane-bounded periplasmic space"/>
    <property type="evidence" value="ECO:0007669"/>
    <property type="project" value="TreeGrafter"/>
</dbReference>
<dbReference type="InterPro" id="IPR002508">
    <property type="entry name" value="MurNAc-LAA_cat"/>
</dbReference>
<dbReference type="SMART" id="SM00646">
    <property type="entry name" value="Ami_3"/>
    <property type="match status" value="1"/>
</dbReference>
<dbReference type="Gene3D" id="2.60.40.3500">
    <property type="match status" value="1"/>
</dbReference>
<dbReference type="SUPFAM" id="SSF53187">
    <property type="entry name" value="Zn-dependent exopeptidases"/>
    <property type="match status" value="1"/>
</dbReference>
<dbReference type="OrthoDB" id="9806267at2"/>
<keyword evidence="8" id="KW-1185">Reference proteome</keyword>
<dbReference type="Pfam" id="PF01520">
    <property type="entry name" value="Amidase_3"/>
    <property type="match status" value="1"/>
</dbReference>
<accession>A0A255XVI0</accession>
<evidence type="ECO:0000256" key="4">
    <source>
        <dbReference type="SAM" id="MobiDB-lite"/>
    </source>
</evidence>
<dbReference type="RefSeq" id="WP_094407494.1">
    <property type="nucleotide sequence ID" value="NZ_BMJZ01000007.1"/>
</dbReference>
<evidence type="ECO:0000259" key="6">
    <source>
        <dbReference type="SMART" id="SM00646"/>
    </source>
</evidence>
<dbReference type="PANTHER" id="PTHR30404:SF0">
    <property type="entry name" value="N-ACETYLMURAMOYL-L-ALANINE AMIDASE AMIC"/>
    <property type="match status" value="1"/>
</dbReference>
<dbReference type="GO" id="GO:0009253">
    <property type="term" value="P:peptidoglycan catabolic process"/>
    <property type="evidence" value="ECO:0007669"/>
    <property type="project" value="InterPro"/>
</dbReference>
<evidence type="ECO:0000256" key="1">
    <source>
        <dbReference type="ARBA" id="ARBA00001561"/>
    </source>
</evidence>
<proteinExistence type="predicted"/>
<evidence type="ECO:0000313" key="8">
    <source>
        <dbReference type="Proteomes" id="UP000216361"/>
    </source>
</evidence>
<keyword evidence="5" id="KW-0732">Signal</keyword>